<accession>A0ABS0L6J5</accession>
<dbReference type="Gene3D" id="3.40.50.720">
    <property type="entry name" value="NAD(P)-binding Rossmann-like Domain"/>
    <property type="match status" value="1"/>
</dbReference>
<dbReference type="Pfam" id="PF13561">
    <property type="entry name" value="adh_short_C2"/>
    <property type="match status" value="1"/>
</dbReference>
<dbReference type="PRINTS" id="PR00080">
    <property type="entry name" value="SDRFAMILY"/>
</dbReference>
<keyword evidence="1" id="KW-0560">Oxidoreductase</keyword>
<dbReference type="InterPro" id="IPR020904">
    <property type="entry name" value="Sc_DH/Rdtase_CS"/>
</dbReference>
<evidence type="ECO:0000313" key="2">
    <source>
        <dbReference type="EMBL" id="MBG8555148.1"/>
    </source>
</evidence>
<protein>
    <submittedName>
        <fullName evidence="2">SDR family oxidoreductase</fullName>
    </submittedName>
</protein>
<dbReference type="NCBIfam" id="NF005559">
    <property type="entry name" value="PRK07231.1"/>
    <property type="match status" value="1"/>
</dbReference>
<evidence type="ECO:0000256" key="1">
    <source>
        <dbReference type="ARBA" id="ARBA00023002"/>
    </source>
</evidence>
<dbReference type="PANTHER" id="PTHR42898">
    <property type="entry name" value="TROPINONE REDUCTASE"/>
    <property type="match status" value="1"/>
</dbReference>
<dbReference type="EMBL" id="JADWYK010000011">
    <property type="protein sequence ID" value="MBG8555148.1"/>
    <property type="molecule type" value="Genomic_DNA"/>
</dbReference>
<proteinExistence type="predicted"/>
<dbReference type="PROSITE" id="PS00061">
    <property type="entry name" value="ADH_SHORT"/>
    <property type="match status" value="1"/>
</dbReference>
<dbReference type="NCBIfam" id="NF006693">
    <property type="entry name" value="PRK09242.1"/>
    <property type="match status" value="1"/>
</dbReference>
<dbReference type="SUPFAM" id="SSF51735">
    <property type="entry name" value="NAD(P)-binding Rossmann-fold domains"/>
    <property type="match status" value="1"/>
</dbReference>
<gene>
    <name evidence="2" type="ORF">I5L79_16465</name>
</gene>
<evidence type="ECO:0000313" key="3">
    <source>
        <dbReference type="Proteomes" id="UP000601099"/>
    </source>
</evidence>
<dbReference type="PANTHER" id="PTHR42898:SF6">
    <property type="entry name" value="NADP-DEPENDENT MANNITOL DEHYDROGENASE"/>
    <property type="match status" value="1"/>
</dbReference>
<comment type="caution">
    <text evidence="2">The sequence shown here is derived from an EMBL/GenBank/DDBJ whole genome shotgun (WGS) entry which is preliminary data.</text>
</comment>
<dbReference type="Proteomes" id="UP000601099">
    <property type="component" value="Unassembled WGS sequence"/>
</dbReference>
<dbReference type="RefSeq" id="WP_196956172.1">
    <property type="nucleotide sequence ID" value="NZ_JADWYK010000011.1"/>
</dbReference>
<sequence length="259" mass="27216">MHSPIDSRWSLTGKLALVTGASKGIGAAVAQELLQLGVTVLAVARQPETLQHQVQHWQQQGLPAHAIAADVSQAAGRAAVLEATGKLGQQLHILVNNVGTNIRKPTTAYSPAEYQQLMATNLESVFGLCQGAHPLLKAAGGASIVNVASVAGLIALRTGSIYGMTKAAMTQLGRNLAVEWAADGIRVNTVAPWYIRTPLAETVLQNPEYLAEVVSRTPMRRVGEPEEVSAAVAFLCMPAASYITGQCLSVDGGFLVNGF</sequence>
<organism evidence="2 3">
    <name type="scientific">Hymenobacter guriensis</name>
    <dbReference type="NCBI Taxonomy" id="2793065"/>
    <lineage>
        <taxon>Bacteria</taxon>
        <taxon>Pseudomonadati</taxon>
        <taxon>Bacteroidota</taxon>
        <taxon>Cytophagia</taxon>
        <taxon>Cytophagales</taxon>
        <taxon>Hymenobacteraceae</taxon>
        <taxon>Hymenobacter</taxon>
    </lineage>
</organism>
<reference evidence="2 3" key="1">
    <citation type="submission" date="2020-11" db="EMBL/GenBank/DDBJ databases">
        <title>Hymenobacter sp.</title>
        <authorList>
            <person name="Kim M.K."/>
        </authorList>
    </citation>
    <scope>NUCLEOTIDE SEQUENCE [LARGE SCALE GENOMIC DNA]</scope>
    <source>
        <strain evidence="2 3">BT594</strain>
    </source>
</reference>
<dbReference type="InterPro" id="IPR045000">
    <property type="entry name" value="TR"/>
</dbReference>
<name>A0ABS0L6J5_9BACT</name>
<dbReference type="PRINTS" id="PR00081">
    <property type="entry name" value="GDHRDH"/>
</dbReference>
<dbReference type="InterPro" id="IPR002347">
    <property type="entry name" value="SDR_fam"/>
</dbReference>
<dbReference type="InterPro" id="IPR036291">
    <property type="entry name" value="NAD(P)-bd_dom_sf"/>
</dbReference>
<keyword evidence="3" id="KW-1185">Reference proteome</keyword>